<dbReference type="PANTHER" id="PTHR20974">
    <property type="entry name" value="UPF0585 PROTEIN CG18661"/>
    <property type="match status" value="1"/>
</dbReference>
<evidence type="ECO:0000313" key="2">
    <source>
        <dbReference type="EMBL" id="VVC91988.1"/>
    </source>
</evidence>
<dbReference type="SUPFAM" id="SSF53335">
    <property type="entry name" value="S-adenosyl-L-methionine-dependent methyltransferases"/>
    <property type="match status" value="1"/>
</dbReference>
<dbReference type="Gene3D" id="3.40.50.150">
    <property type="entry name" value="Vaccinia Virus protein VP39"/>
    <property type="match status" value="1"/>
</dbReference>
<gene>
    <name evidence="2" type="ORF">LSINAPIS_LOCUS4526</name>
</gene>
<dbReference type="InterPro" id="IPR029063">
    <property type="entry name" value="SAM-dependent_MTases_sf"/>
</dbReference>
<sequence length="229" mass="25751">MTEKKDFSANFRSIDGYDGEKLVYPAASRNKGPILQVLKRLILNDEDTSTKNEKTLFLEIASGSGQHLAHFAPNFPNVIFQPSDVDETVLGSILFYADNCPTKNILLPKVIDIRNDLSDYGFTENSIDYLYVCNMIHISPFECTISLFKNAGKHLKPEALMIIYGPISRDGVITPQSNIDFDEKLRAGDPSWGIRDIGELVKLGENNNLHLIDTVEMPANNFTLIWRKV</sequence>
<proteinExistence type="inferred from homology"/>
<accession>A0A5E4Q2R3</accession>
<evidence type="ECO:0000313" key="3">
    <source>
        <dbReference type="Proteomes" id="UP000324832"/>
    </source>
</evidence>
<dbReference type="Pfam" id="PF06080">
    <property type="entry name" value="DUF938"/>
    <property type="match status" value="1"/>
</dbReference>
<dbReference type="EMBL" id="FZQP02001171">
    <property type="protein sequence ID" value="VVC91988.1"/>
    <property type="molecule type" value="Genomic_DNA"/>
</dbReference>
<dbReference type="InterPro" id="IPR010342">
    <property type="entry name" value="DUF938"/>
</dbReference>
<dbReference type="PANTHER" id="PTHR20974:SF0">
    <property type="entry name" value="UPF0585 PROTEIN CG18661"/>
    <property type="match status" value="1"/>
</dbReference>
<name>A0A5E4Q2R3_9NEOP</name>
<evidence type="ECO:0000256" key="1">
    <source>
        <dbReference type="ARBA" id="ARBA00008308"/>
    </source>
</evidence>
<dbReference type="AlphaFoldDB" id="A0A5E4Q2R3"/>
<dbReference type="Proteomes" id="UP000324832">
    <property type="component" value="Unassembled WGS sequence"/>
</dbReference>
<protein>
    <recommendedName>
        <fullName evidence="4">Methyltransferase type 12 domain-containing protein</fullName>
    </recommendedName>
</protein>
<reference evidence="2 3" key="1">
    <citation type="submission" date="2017-07" db="EMBL/GenBank/DDBJ databases">
        <authorList>
            <person name="Talla V."/>
            <person name="Backstrom N."/>
        </authorList>
    </citation>
    <scope>NUCLEOTIDE SEQUENCE [LARGE SCALE GENOMIC DNA]</scope>
</reference>
<comment type="similarity">
    <text evidence="1">Belongs to the UPF0585 family.</text>
</comment>
<keyword evidence="3" id="KW-1185">Reference proteome</keyword>
<organism evidence="2 3">
    <name type="scientific">Leptidea sinapis</name>
    <dbReference type="NCBI Taxonomy" id="189913"/>
    <lineage>
        <taxon>Eukaryota</taxon>
        <taxon>Metazoa</taxon>
        <taxon>Ecdysozoa</taxon>
        <taxon>Arthropoda</taxon>
        <taxon>Hexapoda</taxon>
        <taxon>Insecta</taxon>
        <taxon>Pterygota</taxon>
        <taxon>Neoptera</taxon>
        <taxon>Endopterygota</taxon>
        <taxon>Lepidoptera</taxon>
        <taxon>Glossata</taxon>
        <taxon>Ditrysia</taxon>
        <taxon>Papilionoidea</taxon>
        <taxon>Pieridae</taxon>
        <taxon>Dismorphiinae</taxon>
        <taxon>Leptidea</taxon>
    </lineage>
</organism>
<evidence type="ECO:0008006" key="4">
    <source>
        <dbReference type="Google" id="ProtNLM"/>
    </source>
</evidence>